<feature type="region of interest" description="Disordered" evidence="2">
    <location>
        <begin position="471"/>
        <end position="511"/>
    </location>
</feature>
<feature type="signal peptide" evidence="3">
    <location>
        <begin position="1"/>
        <end position="24"/>
    </location>
</feature>
<evidence type="ECO:0000256" key="3">
    <source>
        <dbReference type="SAM" id="SignalP"/>
    </source>
</evidence>
<evidence type="ECO:0000259" key="4">
    <source>
        <dbReference type="Pfam" id="PF00884"/>
    </source>
</evidence>
<dbReference type="InterPro" id="IPR017850">
    <property type="entry name" value="Alkaline_phosphatase_core_sf"/>
</dbReference>
<sequence>MSYLNTPLRFILAWVVVTLKTVKSSTLHVPQLPNFVLILTDDLDKQMSSSTREYLPNTWQYIADAGTVFQNMAVSMAWCCPSRVSLLSGKLVHNSNITSSRLPNGGAAKFMNEGMDSSYLPTWMQQLGYSTYFTGKFLNSLSLPILENSRCPQGWDVFDAMLDGQNHSYNEWYYYPIFTTNCQGTWMPNGTYHQTDIIRDKGIQYINDAVSKGKPFFIELAPTGPHDQGYGKVAVPCARHANMYLNTSMIMTPNWNVPLPNIMGMKQANSLAFSTSKYIPRLQTLAGVDEMVKAIVEELDALNVLENTYIIFVSDNGFHLGEHGLNYDKFTPYEEDVRVPLFMRGPQIKAGVSTDYQVTMVDLPATILTLAGGNLSSLMDGVPIPFTTLPYYSAQIPTSPPSPPQPPSIHSQPLSNKALSPTPLPQISVLPLARPANPPTPFVWPRQSYMPPKTHPVTAVPSFPSPPIPYLLTPKSHSPPPSPASYDPPLPSINLTHQHKKPRHPSPPGYSKPPVFRALLQEVGKQTTITTMVDGAFANSAHHSASAAREASQAANYSLSRQHKPLLRYLEGSIISRRRQHTTSCSSALPSHTECHRRSLLFETSSGNTPGAFYLRDTIMIEGWLDVNESTFYRKNYRSVRVCSPVFVFGSSSTYQGMTCYKYTVWCIPANAYNILDNLNFFELYDLGLDPYELNNRYRQALLQPLAKSLVERLNAVLTAMAYCQGPSCRNPWRTLHPDGSVNNLLDALSSTHDPFYSQITNFGFKYCSTYYNPINDIADANVVIYGVAANNTLI</sequence>
<dbReference type="InterPro" id="IPR000917">
    <property type="entry name" value="Sulfatase_N"/>
</dbReference>
<reference evidence="5 6" key="1">
    <citation type="submission" date="2017-08" db="EMBL/GenBank/DDBJ databases">
        <title>Acidophilic green algal genome provides insights into adaptation to an acidic environment.</title>
        <authorList>
            <person name="Hirooka S."/>
            <person name="Hirose Y."/>
            <person name="Kanesaki Y."/>
            <person name="Higuchi S."/>
            <person name="Fujiwara T."/>
            <person name="Onuma R."/>
            <person name="Era A."/>
            <person name="Ohbayashi R."/>
            <person name="Uzuka A."/>
            <person name="Nozaki H."/>
            <person name="Yoshikawa H."/>
            <person name="Miyagishima S.Y."/>
        </authorList>
    </citation>
    <scope>NUCLEOTIDE SEQUENCE [LARGE SCALE GENOMIC DNA]</scope>
    <source>
        <strain evidence="5 6">NIES-2499</strain>
    </source>
</reference>
<proteinExistence type="inferred from homology"/>
<feature type="compositionally biased region" description="Pro residues" evidence="2">
    <location>
        <begin position="477"/>
        <end position="491"/>
    </location>
</feature>
<dbReference type="STRING" id="1157962.A0A250XMY6"/>
<dbReference type="PANTHER" id="PTHR43108">
    <property type="entry name" value="N-ACETYLGLUCOSAMINE-6-SULFATASE FAMILY MEMBER"/>
    <property type="match status" value="1"/>
</dbReference>
<dbReference type="SUPFAM" id="SSF53649">
    <property type="entry name" value="Alkaline phosphatase-like"/>
    <property type="match status" value="2"/>
</dbReference>
<dbReference type="GO" id="GO:0008449">
    <property type="term" value="F:N-acetylglucosamine-6-sulfatase activity"/>
    <property type="evidence" value="ECO:0007669"/>
    <property type="project" value="TreeGrafter"/>
</dbReference>
<dbReference type="Pfam" id="PF00884">
    <property type="entry name" value="Sulfatase"/>
    <property type="match status" value="1"/>
</dbReference>
<dbReference type="EMBL" id="BEGY01000118">
    <property type="protein sequence ID" value="GAX84170.1"/>
    <property type="molecule type" value="Genomic_DNA"/>
</dbReference>
<name>A0A250XMY6_9CHLO</name>
<keyword evidence="3" id="KW-0732">Signal</keyword>
<dbReference type="Proteomes" id="UP000232323">
    <property type="component" value="Unassembled WGS sequence"/>
</dbReference>
<feature type="compositionally biased region" description="Pro residues" evidence="2">
    <location>
        <begin position="398"/>
        <end position="407"/>
    </location>
</feature>
<dbReference type="GO" id="GO:0005539">
    <property type="term" value="F:glycosaminoglycan binding"/>
    <property type="evidence" value="ECO:0007669"/>
    <property type="project" value="TreeGrafter"/>
</dbReference>
<feature type="region of interest" description="Disordered" evidence="2">
    <location>
        <begin position="395"/>
        <end position="422"/>
    </location>
</feature>
<evidence type="ECO:0000313" key="6">
    <source>
        <dbReference type="Proteomes" id="UP000232323"/>
    </source>
</evidence>
<dbReference type="AlphaFoldDB" id="A0A250XMY6"/>
<gene>
    <name evidence="5" type="ORF">CEUSTIGMA_g11593.t1</name>
</gene>
<evidence type="ECO:0000313" key="5">
    <source>
        <dbReference type="EMBL" id="GAX84170.1"/>
    </source>
</evidence>
<dbReference type="Gene3D" id="3.40.720.10">
    <property type="entry name" value="Alkaline Phosphatase, subunit A"/>
    <property type="match status" value="1"/>
</dbReference>
<feature type="chain" id="PRO_5013281600" description="Sulfatase N-terminal domain-containing protein" evidence="3">
    <location>
        <begin position="25"/>
        <end position="795"/>
    </location>
</feature>
<organism evidence="5 6">
    <name type="scientific">Chlamydomonas eustigma</name>
    <dbReference type="NCBI Taxonomy" id="1157962"/>
    <lineage>
        <taxon>Eukaryota</taxon>
        <taxon>Viridiplantae</taxon>
        <taxon>Chlorophyta</taxon>
        <taxon>core chlorophytes</taxon>
        <taxon>Chlorophyceae</taxon>
        <taxon>CS clade</taxon>
        <taxon>Chlamydomonadales</taxon>
        <taxon>Chlamydomonadaceae</taxon>
        <taxon>Chlamydomonas</taxon>
    </lineage>
</organism>
<feature type="domain" description="Sulfatase N-terminal" evidence="4">
    <location>
        <begin position="33"/>
        <end position="372"/>
    </location>
</feature>
<protein>
    <recommendedName>
        <fullName evidence="4">Sulfatase N-terminal domain-containing protein</fullName>
    </recommendedName>
</protein>
<dbReference type="CDD" id="cd16147">
    <property type="entry name" value="G6S"/>
    <property type="match status" value="1"/>
</dbReference>
<dbReference type="PANTHER" id="PTHR43108:SF8">
    <property type="entry name" value="SD21168P"/>
    <property type="match status" value="1"/>
</dbReference>
<dbReference type="OrthoDB" id="96314at2759"/>
<keyword evidence="6" id="KW-1185">Reference proteome</keyword>
<comment type="similarity">
    <text evidence="1">Belongs to the sulfatase family.</text>
</comment>
<accession>A0A250XMY6</accession>
<evidence type="ECO:0000256" key="2">
    <source>
        <dbReference type="SAM" id="MobiDB-lite"/>
    </source>
</evidence>
<evidence type="ECO:0000256" key="1">
    <source>
        <dbReference type="ARBA" id="ARBA00008779"/>
    </source>
</evidence>
<comment type="caution">
    <text evidence="5">The sequence shown here is derived from an EMBL/GenBank/DDBJ whole genome shotgun (WGS) entry which is preliminary data.</text>
</comment>